<dbReference type="Proteomes" id="UP000663829">
    <property type="component" value="Unassembled WGS sequence"/>
</dbReference>
<evidence type="ECO:0000313" key="2">
    <source>
        <dbReference type="EMBL" id="CAF4408450.1"/>
    </source>
</evidence>
<gene>
    <name evidence="1" type="ORF">GPM918_LOCUS39000</name>
    <name evidence="2" type="ORF">SRO942_LOCUS39857</name>
    <name evidence="3" type="ORF">TMI583_LOCUS49762</name>
</gene>
<feature type="non-terminal residue" evidence="1">
    <location>
        <position position="16"/>
    </location>
</feature>
<evidence type="ECO:0000313" key="4">
    <source>
        <dbReference type="Proteomes" id="UP000663829"/>
    </source>
</evidence>
<name>A0A815WGT0_9BILA</name>
<evidence type="ECO:0000313" key="1">
    <source>
        <dbReference type="EMBL" id="CAF1547593.1"/>
    </source>
</evidence>
<proteinExistence type="predicted"/>
<organism evidence="1 4">
    <name type="scientific">Didymodactylos carnosus</name>
    <dbReference type="NCBI Taxonomy" id="1234261"/>
    <lineage>
        <taxon>Eukaryota</taxon>
        <taxon>Metazoa</taxon>
        <taxon>Spiralia</taxon>
        <taxon>Gnathifera</taxon>
        <taxon>Rotifera</taxon>
        <taxon>Eurotatoria</taxon>
        <taxon>Bdelloidea</taxon>
        <taxon>Philodinida</taxon>
        <taxon>Philodinidae</taxon>
        <taxon>Didymodactylos</taxon>
    </lineage>
</organism>
<dbReference type="EMBL" id="CAJOBA010111566">
    <property type="protein sequence ID" value="CAF4554905.1"/>
    <property type="molecule type" value="Genomic_DNA"/>
</dbReference>
<protein>
    <submittedName>
        <fullName evidence="1">Uncharacterized protein</fullName>
    </submittedName>
</protein>
<dbReference type="Proteomes" id="UP000681722">
    <property type="component" value="Unassembled WGS sequence"/>
</dbReference>
<comment type="caution">
    <text evidence="1">The sequence shown here is derived from an EMBL/GenBank/DDBJ whole genome shotgun (WGS) entry which is preliminary data.</text>
</comment>
<dbReference type="EMBL" id="CAJNOQ010026664">
    <property type="protein sequence ID" value="CAF1547593.1"/>
    <property type="molecule type" value="Genomic_DNA"/>
</dbReference>
<reference evidence="1" key="1">
    <citation type="submission" date="2021-02" db="EMBL/GenBank/DDBJ databases">
        <authorList>
            <person name="Nowell W R."/>
        </authorList>
    </citation>
    <scope>NUCLEOTIDE SEQUENCE</scope>
</reference>
<dbReference type="Proteomes" id="UP000682733">
    <property type="component" value="Unassembled WGS sequence"/>
</dbReference>
<accession>A0A815WGT0</accession>
<evidence type="ECO:0000313" key="3">
    <source>
        <dbReference type="EMBL" id="CAF4554905.1"/>
    </source>
</evidence>
<keyword evidence="4" id="KW-1185">Reference proteome</keyword>
<sequence length="16" mass="1798">MEESSEEDTEKQEGIG</sequence>
<dbReference type="EMBL" id="CAJOBC010092332">
    <property type="protein sequence ID" value="CAF4408450.1"/>
    <property type="molecule type" value="Genomic_DNA"/>
</dbReference>
<dbReference type="AlphaFoldDB" id="A0A815WGT0"/>